<feature type="region of interest" description="Disordered" evidence="1">
    <location>
        <begin position="196"/>
        <end position="216"/>
    </location>
</feature>
<reference evidence="2" key="1">
    <citation type="journal article" date="2013" name="ISME J.">
        <title>Previously unknown and highly divergent ssDNA viruses populate the oceans.</title>
        <authorList>
            <person name="Labonte J.M."/>
            <person name="Suttle C.A."/>
        </authorList>
    </citation>
    <scope>NUCLEOTIDE SEQUENCE</scope>
</reference>
<evidence type="ECO:0000313" key="2">
    <source>
        <dbReference type="EMBL" id="AGA18250.1"/>
    </source>
</evidence>
<dbReference type="EMBL" id="JX904083">
    <property type="protein sequence ID" value="AGA18250.1"/>
    <property type="molecule type" value="Genomic_DNA"/>
</dbReference>
<evidence type="ECO:0000256" key="1">
    <source>
        <dbReference type="SAM" id="MobiDB-lite"/>
    </source>
</evidence>
<protein>
    <submittedName>
        <fullName evidence="2">Uncharacterized protein</fullName>
    </submittedName>
</protein>
<name>S4TDL6_9VIRU</name>
<proteinExistence type="predicted"/>
<accession>S4TDL6</accession>
<feature type="compositionally biased region" description="Polar residues" evidence="1">
    <location>
        <begin position="196"/>
        <end position="213"/>
    </location>
</feature>
<sequence>MARSSYKNKTRSLQPAVMKLHFAAPVNSTNFVSISHSVSRLNRRFYRQGLNWAVANVRVTIQPAQAASVGSSCYVNSIPHTWSVANSWQKSFSAWKRQQDEAIAESGSESAVAAFRDFKISADIDHIVGSDLSPISMGPGVTAGPYAPGLIVGQAIDPSEEWEASQIVLPNAGPDATGTVNQPLEYTLHMVGPDTSSSKGLVSGYQNSRSYPQSPDPVSPVIGAWDNWMGNMFDVGGDISDVVTNATERNDELPYDQTEYPGGPVNFTSLETQGYVLNQSTVGMNTYNTGPFTAPCGIIRFDFHDQAPGELLYNIITVTLVPGKHRGYLAETMEEF</sequence>
<organism evidence="2">
    <name type="scientific">uncultured marine virus</name>
    <dbReference type="NCBI Taxonomy" id="186617"/>
    <lineage>
        <taxon>Viruses</taxon>
        <taxon>environmental samples</taxon>
    </lineage>
</organism>